<keyword evidence="3" id="KW-1185">Reference proteome</keyword>
<proteinExistence type="predicted"/>
<dbReference type="AlphaFoldDB" id="A0A2K8U9V9"/>
<feature type="domain" description="DUF4351" evidence="1">
    <location>
        <begin position="1"/>
        <end position="49"/>
    </location>
</feature>
<protein>
    <recommendedName>
        <fullName evidence="1">DUF4351 domain-containing protein</fullName>
    </recommendedName>
</protein>
<dbReference type="Proteomes" id="UP000232638">
    <property type="component" value="Chromosome"/>
</dbReference>
<evidence type="ECO:0000313" key="2">
    <source>
        <dbReference type="EMBL" id="AUB82345.1"/>
    </source>
</evidence>
<gene>
    <name evidence="2" type="ORF">THSYN_16250</name>
</gene>
<dbReference type="EMBL" id="CP020370">
    <property type="protein sequence ID" value="AUB82345.1"/>
    <property type="molecule type" value="Genomic_DNA"/>
</dbReference>
<sequence length="52" mass="5965">MVQKLLRRRFGVLAAETAERIADLPLERSEDLGEALLDFTAVTDLEAWLRQH</sequence>
<reference evidence="2 3" key="1">
    <citation type="submission" date="2017-03" db="EMBL/GenBank/DDBJ databases">
        <title>Complete genome sequence of Candidatus 'Thiodictyon syntrophicum' sp. nov. strain Cad16T, a photolithoautotroph purple sulfur bacterium isolated from an alpine meromictic lake.</title>
        <authorList>
            <person name="Luedin S.M."/>
            <person name="Pothier J.F."/>
            <person name="Danza F."/>
            <person name="Storelli N."/>
            <person name="Wittwer M."/>
            <person name="Tonolla M."/>
        </authorList>
    </citation>
    <scope>NUCLEOTIDE SEQUENCE [LARGE SCALE GENOMIC DNA]</scope>
    <source>
        <strain evidence="2 3">Cad16T</strain>
    </source>
</reference>
<dbReference type="Pfam" id="PF14261">
    <property type="entry name" value="DUF4351"/>
    <property type="match status" value="1"/>
</dbReference>
<evidence type="ECO:0000259" key="1">
    <source>
        <dbReference type="Pfam" id="PF14261"/>
    </source>
</evidence>
<dbReference type="PANTHER" id="PTHR35586:SF2">
    <property type="entry name" value="SLL1542 PROTEIN"/>
    <property type="match status" value="1"/>
</dbReference>
<dbReference type="PANTHER" id="PTHR35586">
    <property type="entry name" value="SLL1691 PROTEIN"/>
    <property type="match status" value="1"/>
</dbReference>
<dbReference type="KEGG" id="tsy:THSYN_16250"/>
<name>A0A2K8U9V9_9GAMM</name>
<dbReference type="InterPro" id="IPR025587">
    <property type="entry name" value="DUF4351"/>
</dbReference>
<accession>A0A2K8U9V9</accession>
<organism evidence="2 3">
    <name type="scientific">Candidatus Thiodictyon syntrophicum</name>
    <dbReference type="NCBI Taxonomy" id="1166950"/>
    <lineage>
        <taxon>Bacteria</taxon>
        <taxon>Pseudomonadati</taxon>
        <taxon>Pseudomonadota</taxon>
        <taxon>Gammaproteobacteria</taxon>
        <taxon>Chromatiales</taxon>
        <taxon>Chromatiaceae</taxon>
        <taxon>Thiodictyon</taxon>
    </lineage>
</organism>
<evidence type="ECO:0000313" key="3">
    <source>
        <dbReference type="Proteomes" id="UP000232638"/>
    </source>
</evidence>